<feature type="compositionally biased region" description="Low complexity" evidence="1">
    <location>
        <begin position="337"/>
        <end position="356"/>
    </location>
</feature>
<feature type="region of interest" description="Disordered" evidence="1">
    <location>
        <begin position="334"/>
        <end position="358"/>
    </location>
</feature>
<evidence type="ECO:0000313" key="3">
    <source>
        <dbReference type="Proteomes" id="UP000008909"/>
    </source>
</evidence>
<evidence type="ECO:0000256" key="1">
    <source>
        <dbReference type="SAM" id="MobiDB-lite"/>
    </source>
</evidence>
<protein>
    <submittedName>
        <fullName evidence="2">Uncharacterized protein</fullName>
    </submittedName>
</protein>
<evidence type="ECO:0000313" key="2">
    <source>
        <dbReference type="EMBL" id="GAA53578.1"/>
    </source>
</evidence>
<name>G7YKU7_CLOSI</name>
<sequence>MYPARHNVINLMFKGVRTESFKSHKDKTRIRVEGNLMCCTRPPHVPVATIFEISRYMHICNALFIRLLKILRQPENITNGRFSWVPDQWPLLIVGLFAELGSWIADVSSLIEVTSSSSPNPALTMSPPLVMERLQSNCQTRRTDQQSISAPELLIFHNIANGHQATECATSGSLIFQLLRYSRYRDTCIYVMHHETSQTGDLAGFQSMCLFIGQTSDDHPTAFEHYTNHPNFDSGNRIGVLSHMFARSRLEYEKISVHIHNQITFDLVGAPDGAPGGALRSGRISKTTPTALGSETVFAGQMSVRRVAVCRFVGIKYDKQAVYFISPCVFSSAKPVTTTQPPSSTTQTTPTSTPETESVHNQITFDLVGAPDGAPGGALRSGRISKTTPTALGSETVFAGQMSVRRVALFPGLLYVAGRSSQSLIIGLSVAASWALLVPSFPIRLKTSMHIDRIPREQQGRNQFFNVLYIELRMKLKVYNGFVAPSRIPHSASCSA</sequence>
<organism evidence="2 3">
    <name type="scientific">Clonorchis sinensis</name>
    <name type="common">Chinese liver fluke</name>
    <dbReference type="NCBI Taxonomy" id="79923"/>
    <lineage>
        <taxon>Eukaryota</taxon>
        <taxon>Metazoa</taxon>
        <taxon>Spiralia</taxon>
        <taxon>Lophotrochozoa</taxon>
        <taxon>Platyhelminthes</taxon>
        <taxon>Trematoda</taxon>
        <taxon>Digenea</taxon>
        <taxon>Opisthorchiida</taxon>
        <taxon>Opisthorchiata</taxon>
        <taxon>Opisthorchiidae</taxon>
        <taxon>Clonorchis</taxon>
    </lineage>
</organism>
<proteinExistence type="predicted"/>
<gene>
    <name evidence="2" type="ORF">CLF_110555</name>
</gene>
<reference key="2">
    <citation type="submission" date="2011-10" db="EMBL/GenBank/DDBJ databases">
        <title>The genome and transcriptome sequence of Clonorchis sinensis provide insights into the carcinogenic liver fluke.</title>
        <authorList>
            <person name="Wang X."/>
            <person name="Huang Y."/>
            <person name="Chen W."/>
            <person name="Liu H."/>
            <person name="Guo L."/>
            <person name="Chen Y."/>
            <person name="Luo F."/>
            <person name="Zhou W."/>
            <person name="Sun J."/>
            <person name="Mao Q."/>
            <person name="Liang P."/>
            <person name="Zhou C."/>
            <person name="Tian Y."/>
            <person name="Men J."/>
            <person name="Lv X."/>
            <person name="Huang L."/>
            <person name="Zhou J."/>
            <person name="Hu Y."/>
            <person name="Li R."/>
            <person name="Zhang F."/>
            <person name="Lei H."/>
            <person name="Li X."/>
            <person name="Hu X."/>
            <person name="Liang C."/>
            <person name="Xu J."/>
            <person name="Wu Z."/>
            <person name="Yu X."/>
        </authorList>
    </citation>
    <scope>NUCLEOTIDE SEQUENCE</scope>
    <source>
        <strain>Henan</strain>
    </source>
</reference>
<dbReference type="EMBL" id="DF143533">
    <property type="protein sequence ID" value="GAA53578.1"/>
    <property type="molecule type" value="Genomic_DNA"/>
</dbReference>
<dbReference type="Proteomes" id="UP000008909">
    <property type="component" value="Unassembled WGS sequence"/>
</dbReference>
<dbReference type="AlphaFoldDB" id="G7YKU7"/>
<reference evidence="2" key="1">
    <citation type="journal article" date="2011" name="Genome Biol.">
        <title>The draft genome of the carcinogenic human liver fluke Clonorchis sinensis.</title>
        <authorList>
            <person name="Wang X."/>
            <person name="Chen W."/>
            <person name="Huang Y."/>
            <person name="Sun J."/>
            <person name="Men J."/>
            <person name="Liu H."/>
            <person name="Luo F."/>
            <person name="Guo L."/>
            <person name="Lv X."/>
            <person name="Deng C."/>
            <person name="Zhou C."/>
            <person name="Fan Y."/>
            <person name="Li X."/>
            <person name="Huang L."/>
            <person name="Hu Y."/>
            <person name="Liang C."/>
            <person name="Hu X."/>
            <person name="Xu J."/>
            <person name="Yu X."/>
        </authorList>
    </citation>
    <scope>NUCLEOTIDE SEQUENCE [LARGE SCALE GENOMIC DNA]</scope>
    <source>
        <strain evidence="2">Henan</strain>
    </source>
</reference>
<accession>G7YKU7</accession>
<keyword evidence="3" id="KW-1185">Reference proteome</keyword>